<reference evidence="2 3" key="1">
    <citation type="submission" date="2020-05" db="EMBL/GenBank/DDBJ databases">
        <title>Complete closed genome sequence of Defluviicoccus vanus.</title>
        <authorList>
            <person name="Bessarab I."/>
            <person name="Arumugam K."/>
            <person name="Maszenan A.M."/>
            <person name="Seviour R.J."/>
            <person name="Williams R.B."/>
        </authorList>
    </citation>
    <scope>NUCLEOTIDE SEQUENCE [LARGE SCALE GENOMIC DNA]</scope>
    <source>
        <strain evidence="2 3">Ben 114</strain>
    </source>
</reference>
<feature type="transmembrane region" description="Helical" evidence="1">
    <location>
        <begin position="92"/>
        <end position="117"/>
    </location>
</feature>
<evidence type="ECO:0000313" key="2">
    <source>
        <dbReference type="EMBL" id="QNT71001.1"/>
    </source>
</evidence>
<accession>A0A7H1N5L5</accession>
<dbReference type="EMBL" id="CP053923">
    <property type="protein sequence ID" value="QNT71001.1"/>
    <property type="molecule type" value="Genomic_DNA"/>
</dbReference>
<proteinExistence type="predicted"/>
<keyword evidence="3" id="KW-1185">Reference proteome</keyword>
<dbReference type="RefSeq" id="WP_190261462.1">
    <property type="nucleotide sequence ID" value="NZ_CP053923.1"/>
</dbReference>
<keyword evidence="1" id="KW-1133">Transmembrane helix</keyword>
<dbReference type="KEGG" id="dvn:HQ394_18925"/>
<protein>
    <submittedName>
        <fullName evidence="2">Uncharacterized protein</fullName>
    </submittedName>
</protein>
<organism evidence="2 3">
    <name type="scientific">Defluviicoccus vanus</name>
    <dbReference type="NCBI Taxonomy" id="111831"/>
    <lineage>
        <taxon>Bacteria</taxon>
        <taxon>Pseudomonadati</taxon>
        <taxon>Pseudomonadota</taxon>
        <taxon>Alphaproteobacteria</taxon>
        <taxon>Rhodospirillales</taxon>
        <taxon>Rhodospirillaceae</taxon>
        <taxon>Defluviicoccus</taxon>
    </lineage>
</organism>
<dbReference type="AlphaFoldDB" id="A0A7H1N5L5"/>
<feature type="transmembrane region" description="Helical" evidence="1">
    <location>
        <begin position="64"/>
        <end position="80"/>
    </location>
</feature>
<keyword evidence="1" id="KW-0812">Transmembrane</keyword>
<evidence type="ECO:0000313" key="3">
    <source>
        <dbReference type="Proteomes" id="UP000516369"/>
    </source>
</evidence>
<sequence length="178" mass="19056">MALHKVLNERVGRESFLLLSKHIPDAATMPDSKDGCETSLERTMAIRAYVMGNARILRQARQDYVLPLLFGLLGTIAYLLRSLAEDIRDSRLTVTGLVSAGVRIPLGMLAGLAIGWVQGEQQGDVLNQLGPWALAFVAGYSVELLFTAMDRIIDAFTGTRAAAADGTTGSGDVPRAPG</sequence>
<feature type="transmembrane region" description="Helical" evidence="1">
    <location>
        <begin position="129"/>
        <end position="146"/>
    </location>
</feature>
<gene>
    <name evidence="2" type="ORF">HQ394_18925</name>
</gene>
<name>A0A7H1N5L5_9PROT</name>
<keyword evidence="1" id="KW-0472">Membrane</keyword>
<evidence type="ECO:0000256" key="1">
    <source>
        <dbReference type="SAM" id="Phobius"/>
    </source>
</evidence>
<dbReference type="Proteomes" id="UP000516369">
    <property type="component" value="Chromosome"/>
</dbReference>